<comment type="caution">
    <text evidence="5">The sequence shown here is derived from an EMBL/GenBank/DDBJ whole genome shotgun (WGS) entry which is preliminary data.</text>
</comment>
<evidence type="ECO:0000259" key="4">
    <source>
        <dbReference type="Pfam" id="PF01612"/>
    </source>
</evidence>
<gene>
    <name evidence="5" type="ORF">Ahy_B04g070088</name>
</gene>
<dbReference type="GO" id="GO:0008408">
    <property type="term" value="F:3'-5' exonuclease activity"/>
    <property type="evidence" value="ECO:0007669"/>
    <property type="project" value="InterPro"/>
</dbReference>
<dbReference type="STRING" id="3818.A0A444ZEM6"/>
<dbReference type="Gene3D" id="3.30.420.10">
    <property type="entry name" value="Ribonuclease H-like superfamily/Ribonuclease H"/>
    <property type="match status" value="1"/>
</dbReference>
<proteinExistence type="predicted"/>
<organism evidence="5 6">
    <name type="scientific">Arachis hypogaea</name>
    <name type="common">Peanut</name>
    <dbReference type="NCBI Taxonomy" id="3818"/>
    <lineage>
        <taxon>Eukaryota</taxon>
        <taxon>Viridiplantae</taxon>
        <taxon>Streptophyta</taxon>
        <taxon>Embryophyta</taxon>
        <taxon>Tracheophyta</taxon>
        <taxon>Spermatophyta</taxon>
        <taxon>Magnoliopsida</taxon>
        <taxon>eudicotyledons</taxon>
        <taxon>Gunneridae</taxon>
        <taxon>Pentapetalae</taxon>
        <taxon>rosids</taxon>
        <taxon>fabids</taxon>
        <taxon>Fabales</taxon>
        <taxon>Fabaceae</taxon>
        <taxon>Papilionoideae</taxon>
        <taxon>50 kb inversion clade</taxon>
        <taxon>dalbergioids sensu lato</taxon>
        <taxon>Dalbergieae</taxon>
        <taxon>Pterocarpus clade</taxon>
        <taxon>Arachis</taxon>
    </lineage>
</organism>
<dbReference type="InterPro" id="IPR051132">
    <property type="entry name" value="3-5_Exonuclease_domain"/>
</dbReference>
<dbReference type="Pfam" id="PF01612">
    <property type="entry name" value="DNA_pol_A_exo1"/>
    <property type="match status" value="1"/>
</dbReference>
<keyword evidence="2" id="KW-0378">Hydrolase</keyword>
<feature type="transmembrane region" description="Helical" evidence="3">
    <location>
        <begin position="235"/>
        <end position="252"/>
    </location>
</feature>
<keyword evidence="3" id="KW-0812">Transmembrane</keyword>
<accession>A0A444ZEM6</accession>
<keyword evidence="6" id="KW-1185">Reference proteome</keyword>
<reference evidence="5 6" key="1">
    <citation type="submission" date="2019-01" db="EMBL/GenBank/DDBJ databases">
        <title>Sequencing of cultivated peanut Arachis hypogaea provides insights into genome evolution and oil improvement.</title>
        <authorList>
            <person name="Chen X."/>
        </authorList>
    </citation>
    <scope>NUCLEOTIDE SEQUENCE [LARGE SCALE GENOMIC DNA]</scope>
    <source>
        <strain evidence="6">cv. Fuhuasheng</strain>
        <tissue evidence="5">Leaves</tissue>
    </source>
</reference>
<dbReference type="SUPFAM" id="SSF53098">
    <property type="entry name" value="Ribonuclease H-like"/>
    <property type="match status" value="1"/>
</dbReference>
<keyword evidence="3" id="KW-0472">Membrane</keyword>
<dbReference type="Proteomes" id="UP000289738">
    <property type="component" value="Chromosome B04"/>
</dbReference>
<evidence type="ECO:0000256" key="1">
    <source>
        <dbReference type="ARBA" id="ARBA00022722"/>
    </source>
</evidence>
<dbReference type="PANTHER" id="PTHR13620:SF59">
    <property type="entry name" value="POLYNUCLEOTIDYL TRANSFERASE, RIBONUCLEASE H-LIKE SUPERFAMILY PROTEIN"/>
    <property type="match status" value="1"/>
</dbReference>
<dbReference type="InterPro" id="IPR036397">
    <property type="entry name" value="RNaseH_sf"/>
</dbReference>
<sequence length="270" mass="31021">MRRPNGFTYSVSLNQGTIHVSVTVTSTASVVRKWISTTLFLHRRFLHKSRLVVGLGVQWTPCATERHPPADTLQLCVGCRCLIFQLAHANAAPRNLRGFLLDHRVTFAGFWNHSDRRKLENSWLGLRMRTDPVDLRLCTETDGGCSLKGASVNTIVEECLGFEVEQRKEIGISDWDEEFLSHEQVEYATVDAHCAFLIARDSKVWNFRVNCDLTLTLQLMISFCLLVYFHLHFPSLSVFFFFCASTGLARWMKKHVTEKRFSPMMMKMKI</sequence>
<name>A0A444ZEM6_ARAHY</name>
<dbReference type="PANTHER" id="PTHR13620">
    <property type="entry name" value="3-5 EXONUCLEASE"/>
    <property type="match status" value="1"/>
</dbReference>
<dbReference type="InterPro" id="IPR012337">
    <property type="entry name" value="RNaseH-like_sf"/>
</dbReference>
<dbReference type="CDD" id="cd06141">
    <property type="entry name" value="WRN_exo"/>
    <property type="match status" value="1"/>
</dbReference>
<dbReference type="AlphaFoldDB" id="A0A444ZEM6"/>
<evidence type="ECO:0000313" key="5">
    <source>
        <dbReference type="EMBL" id="RYR12646.1"/>
    </source>
</evidence>
<dbReference type="InterPro" id="IPR002562">
    <property type="entry name" value="3'-5'_exonuclease_dom"/>
</dbReference>
<dbReference type="GO" id="GO:0006139">
    <property type="term" value="P:nucleobase-containing compound metabolic process"/>
    <property type="evidence" value="ECO:0007669"/>
    <property type="project" value="InterPro"/>
</dbReference>
<dbReference type="GO" id="GO:0005634">
    <property type="term" value="C:nucleus"/>
    <property type="evidence" value="ECO:0007669"/>
    <property type="project" value="TreeGrafter"/>
</dbReference>
<dbReference type="EMBL" id="SDMP01000014">
    <property type="protein sequence ID" value="RYR12646.1"/>
    <property type="molecule type" value="Genomic_DNA"/>
</dbReference>
<feature type="domain" description="3'-5' exonuclease" evidence="4">
    <location>
        <begin position="73"/>
        <end position="198"/>
    </location>
</feature>
<dbReference type="GO" id="GO:0003676">
    <property type="term" value="F:nucleic acid binding"/>
    <property type="evidence" value="ECO:0007669"/>
    <property type="project" value="InterPro"/>
</dbReference>
<evidence type="ECO:0000256" key="2">
    <source>
        <dbReference type="ARBA" id="ARBA00022801"/>
    </source>
</evidence>
<evidence type="ECO:0000256" key="3">
    <source>
        <dbReference type="SAM" id="Phobius"/>
    </source>
</evidence>
<keyword evidence="3" id="KW-1133">Transmembrane helix</keyword>
<dbReference type="GO" id="GO:0005737">
    <property type="term" value="C:cytoplasm"/>
    <property type="evidence" value="ECO:0007669"/>
    <property type="project" value="TreeGrafter"/>
</dbReference>
<protein>
    <recommendedName>
        <fullName evidence="4">3'-5' exonuclease domain-containing protein</fullName>
    </recommendedName>
</protein>
<evidence type="ECO:0000313" key="6">
    <source>
        <dbReference type="Proteomes" id="UP000289738"/>
    </source>
</evidence>
<keyword evidence="1" id="KW-0540">Nuclease</keyword>